<dbReference type="InterPro" id="IPR001296">
    <property type="entry name" value="Glyco_trans_1"/>
</dbReference>
<dbReference type="Gene3D" id="3.40.50.2000">
    <property type="entry name" value="Glycogen Phosphorylase B"/>
    <property type="match status" value="2"/>
</dbReference>
<accession>B3T7A4</accession>
<dbReference type="InterPro" id="IPR050194">
    <property type="entry name" value="Glycosyltransferase_grp1"/>
</dbReference>
<dbReference type="SUPFAM" id="SSF53756">
    <property type="entry name" value="UDP-Glycosyltransferase/glycogen phosphorylase"/>
    <property type="match status" value="1"/>
</dbReference>
<dbReference type="AlphaFoldDB" id="B3T7A4"/>
<keyword evidence="3" id="KW-0808">Transferase</keyword>
<protein>
    <submittedName>
        <fullName evidence="3">Putative glycosyl transferases group 1</fullName>
    </submittedName>
</protein>
<dbReference type="CAZy" id="GT4">
    <property type="family name" value="Glycosyltransferase Family 4"/>
</dbReference>
<organism evidence="3">
    <name type="scientific">uncultured marine microorganism HF4000_APKG3D20</name>
    <dbReference type="NCBI Taxonomy" id="455549"/>
    <lineage>
        <taxon>unclassified sequences</taxon>
        <taxon>environmental samples</taxon>
    </lineage>
</organism>
<name>B3T7A4_9ZZZZ</name>
<feature type="domain" description="Glycosyl transferase family 1" evidence="2">
    <location>
        <begin position="249"/>
        <end position="409"/>
    </location>
</feature>
<evidence type="ECO:0000313" key="3">
    <source>
        <dbReference type="EMBL" id="ABZ08463.1"/>
    </source>
</evidence>
<feature type="region of interest" description="Disordered" evidence="1">
    <location>
        <begin position="1"/>
        <end position="32"/>
    </location>
</feature>
<reference evidence="3" key="1">
    <citation type="journal article" date="2008" name="ISME J.">
        <title>Genomic patterns of recombination, clonal divergence and environment in marine microbial populations.</title>
        <authorList>
            <person name="Konstantinidis K.T."/>
            <person name="Delong E.F."/>
        </authorList>
    </citation>
    <scope>NUCLEOTIDE SEQUENCE</scope>
</reference>
<evidence type="ECO:0000259" key="2">
    <source>
        <dbReference type="Pfam" id="PF00534"/>
    </source>
</evidence>
<proteinExistence type="predicted"/>
<feature type="compositionally biased region" description="Basic and acidic residues" evidence="1">
    <location>
        <begin position="1"/>
        <end position="10"/>
    </location>
</feature>
<dbReference type="GO" id="GO:0016757">
    <property type="term" value="F:glycosyltransferase activity"/>
    <property type="evidence" value="ECO:0007669"/>
    <property type="project" value="InterPro"/>
</dbReference>
<dbReference type="PANTHER" id="PTHR45947">
    <property type="entry name" value="SULFOQUINOVOSYL TRANSFERASE SQD2"/>
    <property type="match status" value="1"/>
</dbReference>
<sequence>MAISPGEEHAPVGLTSEGRPTTCRASDGSGGEPFEQPKVAILYATFPQPTETFVRRELRAMLDMGAPIVPFSIWQGGGEFHGVEVRPFRLRELFSLVWWLPLWLARRPHSFVEVLSELWGRGISSWQNWQETFLGFGFGLVRAEAFRREGFTRCHAVWSTMPATSALVIRKLVGIQFSVGSHAYDVFRDGGDCLLRMKLSDANFVRTSSEATRKRLLELGAPPAKTILIRRGLSVFPPIRESSLGGTLNILSVGRLVPKKGYSMQLNIYRALVDAGVAFRAIIVGGGPLWRELERERDRLGLREKVTFLGALPRPEVALLQERADLFFFTGISDDSGDRDGLPNVLPEAMAAGAIVLTSPTGGATEAVVDGKSGFVLCPQEADAWVDRVEKLLEERKTVDRVRREAREWTKNEFDVSVTARRLLAALGVQFGEAGMLSKHSRKRLA</sequence>
<dbReference type="EMBL" id="EU016629">
    <property type="protein sequence ID" value="ABZ08463.1"/>
    <property type="molecule type" value="Genomic_DNA"/>
</dbReference>
<dbReference type="PANTHER" id="PTHR45947:SF3">
    <property type="entry name" value="SULFOQUINOVOSYL TRANSFERASE SQD2"/>
    <property type="match status" value="1"/>
</dbReference>
<evidence type="ECO:0000256" key="1">
    <source>
        <dbReference type="SAM" id="MobiDB-lite"/>
    </source>
</evidence>
<gene>
    <name evidence="3" type="ORF">ALOHA_HF4000APKG3D20ctg1g11</name>
</gene>
<dbReference type="Pfam" id="PF00534">
    <property type="entry name" value="Glycos_transf_1"/>
    <property type="match status" value="1"/>
</dbReference>
<dbReference type="CDD" id="cd03801">
    <property type="entry name" value="GT4_PimA-like"/>
    <property type="match status" value="1"/>
</dbReference>